<comment type="caution">
    <text evidence="2">The sequence shown here is derived from an EMBL/GenBank/DDBJ whole genome shotgun (WGS) entry which is preliminary data.</text>
</comment>
<sequence>MLKIILFPGFCLSLRCAHCKGPYGHKCEHPLGFSPPYTECGATPNISCGSNLIMITDMLTTDDDFDFDMNFGPDHTMYVFKGCVKQNYCLEDREYRYFGMLQGFCEECTTDACNMKPKWMKRSKICTISVSKIAFHFLLLRITIDNVINNLL</sequence>
<organism evidence="2 3">
    <name type="scientific">Ignelater luminosus</name>
    <name type="common">Cucubano</name>
    <name type="synonym">Pyrophorus luminosus</name>
    <dbReference type="NCBI Taxonomy" id="2038154"/>
    <lineage>
        <taxon>Eukaryota</taxon>
        <taxon>Metazoa</taxon>
        <taxon>Ecdysozoa</taxon>
        <taxon>Arthropoda</taxon>
        <taxon>Hexapoda</taxon>
        <taxon>Insecta</taxon>
        <taxon>Pterygota</taxon>
        <taxon>Neoptera</taxon>
        <taxon>Endopterygota</taxon>
        <taxon>Coleoptera</taxon>
        <taxon>Polyphaga</taxon>
        <taxon>Elateriformia</taxon>
        <taxon>Elateroidea</taxon>
        <taxon>Elateridae</taxon>
        <taxon>Agrypninae</taxon>
        <taxon>Pyrophorini</taxon>
        <taxon>Ignelater</taxon>
    </lineage>
</organism>
<protein>
    <recommendedName>
        <fullName evidence="4">Protein sleepless</fullName>
    </recommendedName>
</protein>
<evidence type="ECO:0008006" key="4">
    <source>
        <dbReference type="Google" id="ProtNLM"/>
    </source>
</evidence>
<accession>A0A8K0CI12</accession>
<evidence type="ECO:0000256" key="1">
    <source>
        <dbReference type="SAM" id="SignalP"/>
    </source>
</evidence>
<name>A0A8K0CI12_IGNLU</name>
<dbReference type="Proteomes" id="UP000801492">
    <property type="component" value="Unassembled WGS sequence"/>
</dbReference>
<dbReference type="EMBL" id="VTPC01081916">
    <property type="protein sequence ID" value="KAF2887753.1"/>
    <property type="molecule type" value="Genomic_DNA"/>
</dbReference>
<dbReference type="AlphaFoldDB" id="A0A8K0CI12"/>
<reference evidence="2" key="1">
    <citation type="submission" date="2019-08" db="EMBL/GenBank/DDBJ databases">
        <title>The genome of the North American firefly Photinus pyralis.</title>
        <authorList>
            <consortium name="Photinus pyralis genome working group"/>
            <person name="Fallon T.R."/>
            <person name="Sander Lower S.E."/>
            <person name="Weng J.-K."/>
        </authorList>
    </citation>
    <scope>NUCLEOTIDE SEQUENCE</scope>
    <source>
        <strain evidence="2">TRF0915ILg1</strain>
        <tissue evidence="2">Whole body</tissue>
    </source>
</reference>
<proteinExistence type="predicted"/>
<feature type="chain" id="PRO_5035452889" description="Protein sleepless" evidence="1">
    <location>
        <begin position="20"/>
        <end position="152"/>
    </location>
</feature>
<gene>
    <name evidence="2" type="ORF">ILUMI_18420</name>
</gene>
<keyword evidence="3" id="KW-1185">Reference proteome</keyword>
<evidence type="ECO:0000313" key="3">
    <source>
        <dbReference type="Proteomes" id="UP000801492"/>
    </source>
</evidence>
<feature type="signal peptide" evidence="1">
    <location>
        <begin position="1"/>
        <end position="19"/>
    </location>
</feature>
<evidence type="ECO:0000313" key="2">
    <source>
        <dbReference type="EMBL" id="KAF2887753.1"/>
    </source>
</evidence>
<keyword evidence="1" id="KW-0732">Signal</keyword>